<dbReference type="Proteomes" id="UP000028524">
    <property type="component" value="Unassembled WGS sequence"/>
</dbReference>
<gene>
    <name evidence="2" type="ORF">S40285_05466</name>
</gene>
<dbReference type="PANTHER" id="PTHR37844:SF2">
    <property type="entry name" value="SER_THR PROTEIN PHOSPHATASE SUPERFAMILY (AFU_ORTHOLOGUE AFUA_1G14840)"/>
    <property type="match status" value="1"/>
</dbReference>
<dbReference type="Gene3D" id="3.60.21.10">
    <property type="match status" value="1"/>
</dbReference>
<dbReference type="HOGENOM" id="CLU_060372_0_1_1"/>
<protein>
    <recommendedName>
        <fullName evidence="1">Calcineurin-like phosphoesterase domain-containing protein</fullName>
    </recommendedName>
</protein>
<dbReference type="SUPFAM" id="SSF56300">
    <property type="entry name" value="Metallo-dependent phosphatases"/>
    <property type="match status" value="1"/>
</dbReference>
<sequence>MLGAIQHLGSRTFNSSRSFNRPLEYVQHFLQGMSIQIVSDLHLEAMRENDIFQIIPCAPYLALLGDIGNPAKHKLECLEFLTQQLKHFRAVLYVPGNHEAYHSTWDAALDVFRKFAEDVRGDPALGQFILLDRTTYQLPDTQTTILGCSLFSSIPQDKHDAIGMGINDFYQTDDWTTEKHNEWHHRDVAWLNAQVAELEKTDTKIIIFSHWSPSQDSRAIDPRHKGSSITSGFSTDMSDQPCFQSSSVRIWAFGHTHYNCDFLAHRGESAPPLRLVANQRGYYFAQAAGFDGQMTITV</sequence>
<dbReference type="OrthoDB" id="550558at2759"/>
<dbReference type="Pfam" id="PF00149">
    <property type="entry name" value="Metallophos"/>
    <property type="match status" value="1"/>
</dbReference>
<dbReference type="GO" id="GO:0016787">
    <property type="term" value="F:hydrolase activity"/>
    <property type="evidence" value="ECO:0007669"/>
    <property type="project" value="InterPro"/>
</dbReference>
<feature type="domain" description="Calcineurin-like phosphoesterase" evidence="1">
    <location>
        <begin position="33"/>
        <end position="258"/>
    </location>
</feature>
<dbReference type="OMA" id="FTHHSPV"/>
<dbReference type="EMBL" id="KL659619">
    <property type="protein sequence ID" value="KFA69059.1"/>
    <property type="molecule type" value="Genomic_DNA"/>
</dbReference>
<accession>A0A084QYM4</accession>
<reference evidence="2 3" key="1">
    <citation type="journal article" date="2014" name="BMC Genomics">
        <title>Comparative genome sequencing reveals chemotype-specific gene clusters in the toxigenic black mold Stachybotrys.</title>
        <authorList>
            <person name="Semeiks J."/>
            <person name="Borek D."/>
            <person name="Otwinowski Z."/>
            <person name="Grishin N.V."/>
        </authorList>
    </citation>
    <scope>NUCLEOTIDE SEQUENCE [LARGE SCALE GENOMIC DNA]</scope>
    <source>
        <strain evidence="2 3">IBT 40285</strain>
    </source>
</reference>
<dbReference type="PANTHER" id="PTHR37844">
    <property type="entry name" value="SER/THR PROTEIN PHOSPHATASE SUPERFAMILY (AFU_ORTHOLOGUE AFUA_1G14840)"/>
    <property type="match status" value="1"/>
</dbReference>
<keyword evidence="3" id="KW-1185">Reference proteome</keyword>
<dbReference type="InParanoid" id="A0A084QYM4"/>
<name>A0A084QYM4_STAC4</name>
<dbReference type="AlphaFoldDB" id="A0A084QYM4"/>
<dbReference type="InterPro" id="IPR004843">
    <property type="entry name" value="Calcineurin-like_PHP"/>
</dbReference>
<evidence type="ECO:0000259" key="1">
    <source>
        <dbReference type="Pfam" id="PF00149"/>
    </source>
</evidence>
<organism evidence="2 3">
    <name type="scientific">Stachybotrys chlorohalonatus (strain IBT 40285)</name>
    <dbReference type="NCBI Taxonomy" id="1283841"/>
    <lineage>
        <taxon>Eukaryota</taxon>
        <taxon>Fungi</taxon>
        <taxon>Dikarya</taxon>
        <taxon>Ascomycota</taxon>
        <taxon>Pezizomycotina</taxon>
        <taxon>Sordariomycetes</taxon>
        <taxon>Hypocreomycetidae</taxon>
        <taxon>Hypocreales</taxon>
        <taxon>Stachybotryaceae</taxon>
        <taxon>Stachybotrys</taxon>
    </lineage>
</organism>
<evidence type="ECO:0000313" key="3">
    <source>
        <dbReference type="Proteomes" id="UP000028524"/>
    </source>
</evidence>
<dbReference type="InterPro" id="IPR029052">
    <property type="entry name" value="Metallo-depent_PP-like"/>
</dbReference>
<proteinExistence type="predicted"/>
<evidence type="ECO:0000313" key="2">
    <source>
        <dbReference type="EMBL" id="KFA69059.1"/>
    </source>
</evidence>